<sequence length="834" mass="94875">MKKGLIKAATLTIIFILTLVISGKVTNKDQLDLTTEMEAATLPVIVLYNENEQINELHGYTSQMDDTGMRDTITPLSSSREVPLQIRTNGYPIDEISYEIRSIDGERLISDGSIPSFEESEGQIRTSVPVQSLLEQSREYILTLKLRQEESICYYYTRIADARECYVAESVQFAKQISDLTFSDSPDGLSTYWEPNASGDNSSLHKVTIHSALTQANWADFKCDRLTMPIPSVKEMNSSYNVIVLNYVVTSHENKGEMEYYNVEEYYRIRYTNERMYLLNFERTMNQIFNGENEFLYENYLQLGIRSKEIVYMQNESKTVTCFVQEGDLWSYNQSFHRLAEVFSFRGHEGIEARENYMQHDIRILNVDEAGDIDYVVYGYMNRGSHEGEMGISFLHYASQANTNEEKLFLSFDKSYQVLQSEIGRLLYENAAGSIYLLFNGTVLHIDLASMEMEEIATGLEDDMYAVSESNRYFAWTSDRDAREISVMDLETAEIRKIYEKEGRSLHALGFLQEDLVYGIASDKHKAGGMTGIRQTPMYALRIVDASNMQELKKYRKKGYYIDSVEFVNGVLVMHRLTEGEGGYVQASQDSIVNRSQEDEEQKVIHSTVTEKKQTQMQLTLSEMKKDTPPVYVAAKQILNKEDKKMVLKPSQDQRMYFAYAKGKLQKATTVMAEAIRIADEHMGVVVDEKQNYIWKRARKSMQMSFEVQPSDADAAGSSVVKCVSALLRHEGMEVSAGELLERGDTPQEVLESLMSEREVLILEGCSLSQVLYYVNCGTPVLAAAGTQETMLVTGYDALNVWLYDPQAGGIVKSTIEEAEEKFRAAGGIYIAYQ</sequence>
<dbReference type="Proteomes" id="UP000012589">
    <property type="component" value="Unassembled WGS sequence"/>
</dbReference>
<accession>N1ZWK6</accession>
<reference evidence="1 2" key="1">
    <citation type="journal article" date="2014" name="Genome Announc.">
        <title>Draft genome sequences of the altered schaedler flora, a defined bacterial community from gnotobiotic mice.</title>
        <authorList>
            <person name="Wannemuehler M.J."/>
            <person name="Overstreet A.M."/>
            <person name="Ward D.V."/>
            <person name="Phillips G.J."/>
        </authorList>
    </citation>
    <scope>NUCLEOTIDE SEQUENCE [LARGE SCALE GENOMIC DNA]</scope>
    <source>
        <strain evidence="1 2">ASF492</strain>
    </source>
</reference>
<keyword evidence="2" id="KW-1185">Reference proteome</keyword>
<gene>
    <name evidence="1" type="ORF">C823_05109</name>
</gene>
<dbReference type="OrthoDB" id="1761263at2"/>
<proteinExistence type="predicted"/>
<name>N1ZWK6_9FIRM</name>
<evidence type="ECO:0000313" key="1">
    <source>
        <dbReference type="EMBL" id="EMZ20296.1"/>
    </source>
</evidence>
<dbReference type="STRING" id="1235802.C823_05109"/>
<dbReference type="eggNOG" id="ENOG502Z8M5">
    <property type="taxonomic scope" value="Bacteria"/>
</dbReference>
<dbReference type="AlphaFoldDB" id="N1ZWK6"/>
<comment type="caution">
    <text evidence="1">The sequence shown here is derived from an EMBL/GenBank/DDBJ whole genome shotgun (WGS) entry which is preliminary data.</text>
</comment>
<protein>
    <recommendedName>
        <fullName evidence="3">Peptidase C39-like domain-containing protein</fullName>
    </recommendedName>
</protein>
<dbReference type="EMBL" id="AQFT01000148">
    <property type="protein sequence ID" value="EMZ20296.1"/>
    <property type="molecule type" value="Genomic_DNA"/>
</dbReference>
<dbReference type="PATRIC" id="fig|1235802.3.peg.5390"/>
<evidence type="ECO:0000313" key="2">
    <source>
        <dbReference type="Proteomes" id="UP000012589"/>
    </source>
</evidence>
<organism evidence="1 2">
    <name type="scientific">Eubacterium plexicaudatum ASF492</name>
    <dbReference type="NCBI Taxonomy" id="1235802"/>
    <lineage>
        <taxon>Bacteria</taxon>
        <taxon>Bacillati</taxon>
        <taxon>Bacillota</taxon>
        <taxon>Clostridia</taxon>
        <taxon>Eubacteriales</taxon>
        <taxon>Eubacteriaceae</taxon>
        <taxon>Eubacterium</taxon>
    </lineage>
</organism>
<evidence type="ECO:0008006" key="3">
    <source>
        <dbReference type="Google" id="ProtNLM"/>
    </source>
</evidence>
<dbReference type="SUPFAM" id="SSF69322">
    <property type="entry name" value="Tricorn protease domain 2"/>
    <property type="match status" value="1"/>
</dbReference>
<dbReference type="HOGENOM" id="CLU_017193_0_0_9"/>